<accession>A0A4P9WBS8</accession>
<feature type="non-terminal residue" evidence="9">
    <location>
        <position position="260"/>
    </location>
</feature>
<dbReference type="OrthoDB" id="47732at2759"/>
<keyword evidence="6" id="KW-0175">Coiled coil</keyword>
<keyword evidence="10" id="KW-1185">Reference proteome</keyword>
<evidence type="ECO:0000256" key="7">
    <source>
        <dbReference type="ARBA" id="ARBA00023242"/>
    </source>
</evidence>
<dbReference type="AlphaFoldDB" id="A0A4P9WBS8"/>
<keyword evidence="7" id="KW-0539">Nucleus</keyword>
<dbReference type="Pfam" id="PF10153">
    <property type="entry name" value="Efg1"/>
    <property type="match status" value="1"/>
</dbReference>
<dbReference type="PANTHER" id="PTHR33911">
    <property type="entry name" value="RRNA-PROCESSING PROTEIN EFG1"/>
    <property type="match status" value="1"/>
</dbReference>
<dbReference type="GO" id="GO:0005730">
    <property type="term" value="C:nucleolus"/>
    <property type="evidence" value="ECO:0007669"/>
    <property type="project" value="UniProtKB-SubCell"/>
</dbReference>
<dbReference type="Proteomes" id="UP000269721">
    <property type="component" value="Unassembled WGS sequence"/>
</dbReference>
<proteinExistence type="inferred from homology"/>
<evidence type="ECO:0000256" key="2">
    <source>
        <dbReference type="ARBA" id="ARBA00006916"/>
    </source>
</evidence>
<evidence type="ECO:0000256" key="5">
    <source>
        <dbReference type="ARBA" id="ARBA00022552"/>
    </source>
</evidence>
<feature type="compositionally biased region" description="Basic and acidic residues" evidence="8">
    <location>
        <begin position="24"/>
        <end position="33"/>
    </location>
</feature>
<evidence type="ECO:0000256" key="8">
    <source>
        <dbReference type="SAM" id="MobiDB-lite"/>
    </source>
</evidence>
<reference evidence="10" key="1">
    <citation type="journal article" date="2018" name="Nat. Microbiol.">
        <title>Leveraging single-cell genomics to expand the fungal tree of life.</title>
        <authorList>
            <person name="Ahrendt S.R."/>
            <person name="Quandt C.A."/>
            <person name="Ciobanu D."/>
            <person name="Clum A."/>
            <person name="Salamov A."/>
            <person name="Andreopoulos B."/>
            <person name="Cheng J.F."/>
            <person name="Woyke T."/>
            <person name="Pelin A."/>
            <person name="Henrissat B."/>
            <person name="Reynolds N.K."/>
            <person name="Benny G.L."/>
            <person name="Smith M.E."/>
            <person name="James T.Y."/>
            <person name="Grigoriev I.V."/>
        </authorList>
    </citation>
    <scope>NUCLEOTIDE SEQUENCE [LARGE SCALE GENOMIC DNA]</scope>
</reference>
<dbReference type="InterPro" id="IPR050786">
    <property type="entry name" value="EFG1_rRNA-proc"/>
</dbReference>
<comment type="similarity">
    <text evidence="2">Belongs to the EFG1 family.</text>
</comment>
<keyword evidence="5" id="KW-0698">rRNA processing</keyword>
<evidence type="ECO:0000313" key="9">
    <source>
        <dbReference type="EMBL" id="RKO90081.1"/>
    </source>
</evidence>
<feature type="region of interest" description="Disordered" evidence="8">
    <location>
        <begin position="1"/>
        <end position="66"/>
    </location>
</feature>
<dbReference type="PANTHER" id="PTHR33911:SF1">
    <property type="entry name" value="RRNA-PROCESSING PROTEIN EFG1"/>
    <property type="match status" value="1"/>
</dbReference>
<evidence type="ECO:0000313" key="10">
    <source>
        <dbReference type="Proteomes" id="UP000269721"/>
    </source>
</evidence>
<evidence type="ECO:0000256" key="6">
    <source>
        <dbReference type="ARBA" id="ARBA00023054"/>
    </source>
</evidence>
<evidence type="ECO:0000256" key="1">
    <source>
        <dbReference type="ARBA" id="ARBA00004604"/>
    </source>
</evidence>
<comment type="subcellular location">
    <subcellularLocation>
        <location evidence="1">Nucleus</location>
        <location evidence="1">Nucleolus</location>
    </subcellularLocation>
</comment>
<evidence type="ECO:0000256" key="3">
    <source>
        <dbReference type="ARBA" id="ARBA00018689"/>
    </source>
</evidence>
<gene>
    <name evidence="9" type="ORF">BDK51DRAFT_40170</name>
</gene>
<dbReference type="GO" id="GO:0030688">
    <property type="term" value="C:preribosome, small subunit precursor"/>
    <property type="evidence" value="ECO:0007669"/>
    <property type="project" value="TreeGrafter"/>
</dbReference>
<protein>
    <recommendedName>
        <fullName evidence="3">rRNA-processing protein EFG1</fullName>
    </recommendedName>
    <alternativeName>
        <fullName evidence="4">rRNA-processing protein efg1</fullName>
    </alternativeName>
</protein>
<evidence type="ECO:0000256" key="4">
    <source>
        <dbReference type="ARBA" id="ARBA00019827"/>
    </source>
</evidence>
<organism evidence="9 10">
    <name type="scientific">Blyttiomyces helicus</name>
    <dbReference type="NCBI Taxonomy" id="388810"/>
    <lineage>
        <taxon>Eukaryota</taxon>
        <taxon>Fungi</taxon>
        <taxon>Fungi incertae sedis</taxon>
        <taxon>Chytridiomycota</taxon>
        <taxon>Chytridiomycota incertae sedis</taxon>
        <taxon>Chytridiomycetes</taxon>
        <taxon>Chytridiomycetes incertae sedis</taxon>
        <taxon>Blyttiomyces</taxon>
    </lineage>
</organism>
<dbReference type="GO" id="GO:0000462">
    <property type="term" value="P:maturation of SSU-rRNA from tricistronic rRNA transcript (SSU-rRNA, 5.8S rRNA, LSU-rRNA)"/>
    <property type="evidence" value="ECO:0007669"/>
    <property type="project" value="TreeGrafter"/>
</dbReference>
<dbReference type="EMBL" id="KZ995733">
    <property type="protein sequence ID" value="RKO90081.1"/>
    <property type="molecule type" value="Genomic_DNA"/>
</dbReference>
<dbReference type="InterPro" id="IPR019310">
    <property type="entry name" value="Efg1"/>
</dbReference>
<name>A0A4P9WBS8_9FUNG</name>
<sequence length="260" mass="28925">MPKPRAAPAPEGSNAIPVSAKRRRDVDEKEPVANKKLKPGQHPNPLARKYGHHVNRSTQEEGSAAVKKKIRDTERLLKNVGGLAWGSRGGASGGWSVRLLKLTFFFSQEHLPATVKVDLQRRLKALKLALERKQRSTVEEKLALKYKYVRFVEKKKVTRKITQLERALTLPDPPATTAADLSEQRARLLYTTHFPRDMAYIALFAGDDGSTVETDSDVGRKREAIIAFMRKAIESGAAGRSTFAVRAADVFGVSGKKEKW</sequence>